<keyword evidence="2" id="KW-0810">Translation regulation</keyword>
<dbReference type="PANTHER" id="PTHR21043:SF0">
    <property type="entry name" value="MITOCHONDRIAL ASSEMBLY OF RIBOSOMAL LARGE SUBUNIT PROTEIN 1"/>
    <property type="match status" value="1"/>
</dbReference>
<dbReference type="NCBIfam" id="TIGR00090">
    <property type="entry name" value="rsfS_iojap_ybeB"/>
    <property type="match status" value="1"/>
</dbReference>
<comment type="subunit">
    <text evidence="2">Interacts with ribosomal protein uL14 (rplN).</text>
</comment>
<protein>
    <recommendedName>
        <fullName evidence="2">Ribosomal silencing factor RsfS</fullName>
    </recommendedName>
</protein>
<dbReference type="PANTHER" id="PTHR21043">
    <property type="entry name" value="IOJAP SUPERFAMILY ORTHOLOG"/>
    <property type="match status" value="1"/>
</dbReference>
<dbReference type="AlphaFoldDB" id="A0A930G0D7"/>
<dbReference type="SUPFAM" id="SSF81301">
    <property type="entry name" value="Nucleotidyltransferase"/>
    <property type="match status" value="1"/>
</dbReference>
<dbReference type="Proteomes" id="UP000718593">
    <property type="component" value="Unassembled WGS sequence"/>
</dbReference>
<dbReference type="InterPro" id="IPR043519">
    <property type="entry name" value="NT_sf"/>
</dbReference>
<comment type="subcellular location">
    <subcellularLocation>
        <location evidence="2">Cytoplasm</location>
    </subcellularLocation>
</comment>
<dbReference type="RefSeq" id="WP_027456809.1">
    <property type="nucleotide sequence ID" value="NZ_JARBJQ010000013.1"/>
</dbReference>
<proteinExistence type="inferred from homology"/>
<comment type="similarity">
    <text evidence="1 2">Belongs to the Iojap/RsfS family.</text>
</comment>
<dbReference type="GO" id="GO:0017148">
    <property type="term" value="P:negative regulation of translation"/>
    <property type="evidence" value="ECO:0007669"/>
    <property type="project" value="UniProtKB-UniRule"/>
</dbReference>
<dbReference type="EMBL" id="JABZMI010000279">
    <property type="protein sequence ID" value="MBF1165795.1"/>
    <property type="molecule type" value="Genomic_DNA"/>
</dbReference>
<comment type="caution">
    <text evidence="3">The sequence shown here is derived from an EMBL/GenBank/DDBJ whole genome shotgun (WGS) entry which is preliminary data.</text>
</comment>
<evidence type="ECO:0000313" key="4">
    <source>
        <dbReference type="Proteomes" id="UP000718593"/>
    </source>
</evidence>
<sequence>MDIRKLQKIVVNALEDIKGKDIEVINTTKLTSLFDRLVIATGDSNRQVKALARNVQDKVREAGAEIVSVEGEDAGEWVLVDIGDVVVHVMQPSVRAYYNLEELWQVTPAQRRKQQAEQAAAE</sequence>
<dbReference type="InterPro" id="IPR004394">
    <property type="entry name" value="Iojap/RsfS/C7orf30"/>
</dbReference>
<dbReference type="GO" id="GO:0005737">
    <property type="term" value="C:cytoplasm"/>
    <property type="evidence" value="ECO:0007669"/>
    <property type="project" value="UniProtKB-SubCell"/>
</dbReference>
<keyword evidence="2" id="KW-0678">Repressor</keyword>
<evidence type="ECO:0000313" key="3">
    <source>
        <dbReference type="EMBL" id="MBF1165795.1"/>
    </source>
</evidence>
<gene>
    <name evidence="2 3" type="primary">rsfS</name>
    <name evidence="3" type="ORF">HXL68_12250</name>
</gene>
<organism evidence="3 4">
    <name type="scientific">Dechloromonas agitata</name>
    <dbReference type="NCBI Taxonomy" id="73030"/>
    <lineage>
        <taxon>Bacteria</taxon>
        <taxon>Pseudomonadati</taxon>
        <taxon>Pseudomonadota</taxon>
        <taxon>Betaproteobacteria</taxon>
        <taxon>Rhodocyclales</taxon>
        <taxon>Azonexaceae</taxon>
        <taxon>Dechloromonas</taxon>
    </lineage>
</organism>
<evidence type="ECO:0000256" key="1">
    <source>
        <dbReference type="ARBA" id="ARBA00010574"/>
    </source>
</evidence>
<dbReference type="GO" id="GO:0042256">
    <property type="term" value="P:cytosolic ribosome assembly"/>
    <property type="evidence" value="ECO:0007669"/>
    <property type="project" value="UniProtKB-UniRule"/>
</dbReference>
<dbReference type="GO" id="GO:0043023">
    <property type="term" value="F:ribosomal large subunit binding"/>
    <property type="evidence" value="ECO:0007669"/>
    <property type="project" value="TreeGrafter"/>
</dbReference>
<comment type="function">
    <text evidence="2">Functions as a ribosomal silencing factor. Interacts with ribosomal protein uL14 (rplN), blocking formation of intersubunit bridge B8. Prevents association of the 30S and 50S ribosomal subunits and the formation of functional ribosomes, thus repressing translation.</text>
</comment>
<reference evidence="3" key="1">
    <citation type="submission" date="2020-04" db="EMBL/GenBank/DDBJ databases">
        <title>Deep metagenomics examines the oral microbiome during advanced dental caries in children, revealing novel taxa and co-occurrences with host molecules.</title>
        <authorList>
            <person name="Baker J.L."/>
            <person name="Morton J.T."/>
            <person name="Dinis M."/>
            <person name="Alvarez R."/>
            <person name="Tran N.C."/>
            <person name="Knight R."/>
            <person name="Edlund A."/>
        </authorList>
    </citation>
    <scope>NUCLEOTIDE SEQUENCE</scope>
    <source>
        <strain evidence="3">JCVI_32_bin.24</strain>
    </source>
</reference>
<evidence type="ECO:0000256" key="2">
    <source>
        <dbReference type="HAMAP-Rule" id="MF_01477"/>
    </source>
</evidence>
<dbReference type="GO" id="GO:0090071">
    <property type="term" value="P:negative regulation of ribosome biogenesis"/>
    <property type="evidence" value="ECO:0007669"/>
    <property type="project" value="UniProtKB-UniRule"/>
</dbReference>
<accession>A0A930G0D7</accession>
<dbReference type="Pfam" id="PF02410">
    <property type="entry name" value="RsfS"/>
    <property type="match status" value="1"/>
</dbReference>
<dbReference type="HAMAP" id="MF_01477">
    <property type="entry name" value="Iojap_RsfS"/>
    <property type="match status" value="1"/>
</dbReference>
<dbReference type="Gene3D" id="3.30.460.10">
    <property type="entry name" value="Beta Polymerase, domain 2"/>
    <property type="match status" value="1"/>
</dbReference>
<name>A0A930G0D7_9RHOO</name>
<keyword evidence="2" id="KW-0963">Cytoplasm</keyword>